<comment type="caution">
    <text evidence="1">The sequence shown here is derived from an EMBL/GenBank/DDBJ whole genome shotgun (WGS) entry which is preliminary data.</text>
</comment>
<keyword evidence="2" id="KW-1185">Reference proteome</keyword>
<accession>A0ABR0HWX9</accession>
<protein>
    <submittedName>
        <fullName evidence="1">Uncharacterized protein</fullName>
    </submittedName>
</protein>
<dbReference type="Proteomes" id="UP001326199">
    <property type="component" value="Unassembled WGS sequence"/>
</dbReference>
<dbReference type="EMBL" id="JAFFHB010000001">
    <property type="protein sequence ID" value="KAK4672424.1"/>
    <property type="molecule type" value="Genomic_DNA"/>
</dbReference>
<dbReference type="RefSeq" id="XP_062769746.1">
    <property type="nucleotide sequence ID" value="XM_062906857.1"/>
</dbReference>
<proteinExistence type="predicted"/>
<evidence type="ECO:0000313" key="2">
    <source>
        <dbReference type="Proteomes" id="UP001326199"/>
    </source>
</evidence>
<organism evidence="1 2">
    <name type="scientific">Podospora pseudopauciseta</name>
    <dbReference type="NCBI Taxonomy" id="2093780"/>
    <lineage>
        <taxon>Eukaryota</taxon>
        <taxon>Fungi</taxon>
        <taxon>Dikarya</taxon>
        <taxon>Ascomycota</taxon>
        <taxon>Pezizomycotina</taxon>
        <taxon>Sordariomycetes</taxon>
        <taxon>Sordariomycetidae</taxon>
        <taxon>Sordariales</taxon>
        <taxon>Podosporaceae</taxon>
        <taxon>Podospora</taxon>
    </lineage>
</organism>
<dbReference type="GeneID" id="87927200"/>
<reference evidence="1 2" key="1">
    <citation type="journal article" date="2023" name="bioRxiv">
        <title>High-quality genome assemblies of four members of thePodospora anserinaspecies complex.</title>
        <authorList>
            <person name="Ament-Velasquez S.L."/>
            <person name="Vogan A.A."/>
            <person name="Wallerman O."/>
            <person name="Hartmann F."/>
            <person name="Gautier V."/>
            <person name="Silar P."/>
            <person name="Giraud T."/>
            <person name="Johannesson H."/>
        </authorList>
    </citation>
    <scope>NUCLEOTIDE SEQUENCE [LARGE SCALE GENOMIC DNA]</scope>
    <source>
        <strain evidence="1 2">CBS 411.78</strain>
    </source>
</reference>
<sequence>MMIWAKIQHGACGVASLAWMKPFDDSCQFCQLGVANPIPMDP</sequence>
<evidence type="ECO:0000313" key="1">
    <source>
        <dbReference type="EMBL" id="KAK4672424.1"/>
    </source>
</evidence>
<name>A0ABR0HWX9_9PEZI</name>
<gene>
    <name evidence="1" type="ORF">QC763_102985</name>
</gene>